<dbReference type="InterPro" id="IPR038726">
    <property type="entry name" value="PDDEXK_AddAB-type"/>
</dbReference>
<comment type="caution">
    <text evidence="2">The sequence shown here is derived from an EMBL/GenBank/DDBJ whole genome shotgun (WGS) entry which is preliminary data.</text>
</comment>
<dbReference type="Pfam" id="PF12705">
    <property type="entry name" value="PDDEXK_1"/>
    <property type="match status" value="1"/>
</dbReference>
<evidence type="ECO:0000259" key="1">
    <source>
        <dbReference type="Pfam" id="PF12705"/>
    </source>
</evidence>
<name>A0A550JHF6_9BACT</name>
<dbReference type="AlphaFoldDB" id="A0A550JHF6"/>
<dbReference type="Gene3D" id="3.40.50.300">
    <property type="entry name" value="P-loop containing nucleotide triphosphate hydrolases"/>
    <property type="match status" value="1"/>
</dbReference>
<dbReference type="RefSeq" id="WP_092056841.1">
    <property type="nucleotide sequence ID" value="NZ_FOJJ01000023.1"/>
</dbReference>
<protein>
    <submittedName>
        <fullName evidence="2">PD-(D/E)XK nuclease family protein</fullName>
    </submittedName>
</protein>
<dbReference type="Proteomes" id="UP000317155">
    <property type="component" value="Unassembled WGS sequence"/>
</dbReference>
<dbReference type="NCBIfam" id="TIGR03623">
    <property type="entry name" value="probable DNA repair protein"/>
    <property type="match status" value="1"/>
</dbReference>
<proteinExistence type="predicted"/>
<dbReference type="SUPFAM" id="SSF52540">
    <property type="entry name" value="P-loop containing nucleoside triphosphate hydrolases"/>
    <property type="match status" value="1"/>
</dbReference>
<dbReference type="InterPro" id="IPR027417">
    <property type="entry name" value="P-loop_NTPase"/>
</dbReference>
<evidence type="ECO:0000313" key="3">
    <source>
        <dbReference type="Proteomes" id="UP000317155"/>
    </source>
</evidence>
<dbReference type="InterPro" id="IPR019925">
    <property type="entry name" value="DNA_repair_protein_predicted"/>
</dbReference>
<reference evidence="2 3" key="1">
    <citation type="submission" date="2019-07" db="EMBL/GenBank/DDBJ databases">
        <title>Insights of Desulfuromonas acetexigens electromicrobiology.</title>
        <authorList>
            <person name="Katuri K."/>
            <person name="Sapireddy V."/>
            <person name="Shaw D.R."/>
            <person name="Saikaly P."/>
        </authorList>
    </citation>
    <scope>NUCLEOTIDE SEQUENCE [LARGE SCALE GENOMIC DNA]</scope>
    <source>
        <strain evidence="2 3">2873</strain>
    </source>
</reference>
<accession>A0A550JHF6</accession>
<dbReference type="EMBL" id="VJVV01000003">
    <property type="protein sequence ID" value="TRO82647.1"/>
    <property type="molecule type" value="Genomic_DNA"/>
</dbReference>
<sequence>MTEPSASFEILGRALAQGALVLTVNKRLARALRERFDHWMSDSGREVWGTPKIYGLDTWLLRCAGELDEDAGLLSEGASLYLWERVIEAEVAGSELALLQVPASARRAQEAHRLLVEYGADLASYPLSEDHRAFLRWRGAYLDACRRGDWSDSVLLPERICAALADGRLLPPEQVFVAGFDDPPPRLTRLCTALEEAGCRVTAWSGILSVPGDCLRTAALDAEDEVRLAARWARRLLEEGAPRIGVVVADLQQRRRLVERVLREELAPDSLIDLEGTEERFNLSLGSPLAEQGLVTAALDLLAASGRLSLDSLSFFLRSPYLGGAQREGAARARCDRKLRAGRRESFSLAHPPAEIAASAPEFSAILATLAARGGSRRRPLGEWMAAFGELLSAVGWPGERPLGSLEFQALKVWKERLLPAVIELEPVSGLLERDAALDLLRRLARETTFQPETPDGPVQVLGLLESAGLQFDHLWVMGLTDEIFPAPARPNPFLPVPLQVACDMPHAGAERELTFARALRDRLSSSAPKVVFSHPLKEGDVELRPSSLILDFSEGLPLLAESAAPLAVLEGISPPLETLCDETGPPLAAARAVGGTAILKDQALCPFRAFAHHRLAARGLEHPEPGLDAATRGSLLHRTLESFWRETGDQAALLALSEKELDGRIAGTVETVLRERFGEEAQSPLCLIEGKRLRALVREWLEGEKGRTPFAVHGLEEKRTVLCGPLTIDTQIDRLDLLPDGGRLILDYKTGRVDLNDLLGERLLEPQLPVYAGDETEERLRALAIAQVRRGDCLFKGVAAADDLLPKITAFAGSKAAEKAGLDDWPELLERWRDQLAELGGEFARGWAAVAPVAPDKACKFCDLAPLCRIDETLVDDEEVES</sequence>
<evidence type="ECO:0000313" key="2">
    <source>
        <dbReference type="EMBL" id="TRO82647.1"/>
    </source>
</evidence>
<gene>
    <name evidence="2" type="ORF">FL622_05530</name>
</gene>
<dbReference type="OrthoDB" id="9761147at2"/>
<feature type="domain" description="PD-(D/E)XK endonuclease-like" evidence="1">
    <location>
        <begin position="604"/>
        <end position="870"/>
    </location>
</feature>
<organism evidence="2 3">
    <name type="scientific">Trichloromonas acetexigens</name>
    <dbReference type="NCBI Taxonomy" id="38815"/>
    <lineage>
        <taxon>Bacteria</taxon>
        <taxon>Pseudomonadati</taxon>
        <taxon>Thermodesulfobacteriota</taxon>
        <taxon>Desulfuromonadia</taxon>
        <taxon>Desulfuromonadales</taxon>
        <taxon>Trichloromonadaceae</taxon>
        <taxon>Trichloromonas</taxon>
    </lineage>
</organism>
<keyword evidence="3" id="KW-1185">Reference proteome</keyword>